<protein>
    <submittedName>
        <fullName evidence="10">Isocitrate dehydrogenase</fullName>
    </submittedName>
</protein>
<comment type="cofactor">
    <cofactor evidence="2">
        <name>Mg(2+)</name>
        <dbReference type="ChEBI" id="CHEBI:18420"/>
    </cofactor>
</comment>
<dbReference type="FunFam" id="3.40.718.10:FF:000003">
    <property type="entry name" value="Isocitrate dehydrogenase [NAD] subunit, mitochondrial"/>
    <property type="match status" value="1"/>
</dbReference>
<evidence type="ECO:0000256" key="5">
    <source>
        <dbReference type="ARBA" id="ARBA00022842"/>
    </source>
</evidence>
<keyword evidence="5" id="KW-0460">Magnesium</keyword>
<evidence type="ECO:0000313" key="10">
    <source>
        <dbReference type="EMBL" id="PRP86732.1"/>
    </source>
</evidence>
<evidence type="ECO:0000256" key="3">
    <source>
        <dbReference type="ARBA" id="ARBA00007769"/>
    </source>
</evidence>
<keyword evidence="7" id="KW-0560">Oxidoreductase</keyword>
<dbReference type="GO" id="GO:0006102">
    <property type="term" value="P:isocitrate metabolic process"/>
    <property type="evidence" value="ECO:0007669"/>
    <property type="project" value="TreeGrafter"/>
</dbReference>
<dbReference type="InParanoid" id="A0A2P6NRY1"/>
<dbReference type="Gene3D" id="3.40.718.10">
    <property type="entry name" value="Isopropylmalate Dehydrogenase"/>
    <property type="match status" value="1"/>
</dbReference>
<dbReference type="OrthoDB" id="10261637at2759"/>
<accession>A0A2P6NRY1</accession>
<dbReference type="GO" id="GO:0006099">
    <property type="term" value="P:tricarboxylic acid cycle"/>
    <property type="evidence" value="ECO:0007669"/>
    <property type="project" value="InterPro"/>
</dbReference>
<dbReference type="InterPro" id="IPR004434">
    <property type="entry name" value="Isocitrate_DH_NAD"/>
</dbReference>
<gene>
    <name evidence="10" type="ORF">PROFUN_02881</name>
</gene>
<keyword evidence="6" id="KW-0809">Transit peptide</keyword>
<evidence type="ECO:0000256" key="1">
    <source>
        <dbReference type="ARBA" id="ARBA00001936"/>
    </source>
</evidence>
<dbReference type="PANTHER" id="PTHR11835:SF34">
    <property type="entry name" value="ISOCITRATE DEHYDROGENASE [NAD] SUBUNIT ALPHA, MITOCHONDRIAL"/>
    <property type="match status" value="1"/>
</dbReference>
<proteinExistence type="inferred from homology"/>
<dbReference type="Pfam" id="PF00180">
    <property type="entry name" value="Iso_dh"/>
    <property type="match status" value="1"/>
</dbReference>
<evidence type="ECO:0000256" key="6">
    <source>
        <dbReference type="ARBA" id="ARBA00022946"/>
    </source>
</evidence>
<comment type="cofactor">
    <cofactor evidence="1">
        <name>Mn(2+)</name>
        <dbReference type="ChEBI" id="CHEBI:29035"/>
    </cofactor>
</comment>
<comment type="similarity">
    <text evidence="3">Belongs to the isocitrate and isopropylmalate dehydrogenases family.</text>
</comment>
<comment type="caution">
    <text evidence="10">The sequence shown here is derived from an EMBL/GenBank/DDBJ whole genome shotgun (WGS) entry which is preliminary data.</text>
</comment>
<dbReference type="PROSITE" id="PS00470">
    <property type="entry name" value="IDH_IMDH"/>
    <property type="match status" value="1"/>
</dbReference>
<dbReference type="PANTHER" id="PTHR11835">
    <property type="entry name" value="DECARBOXYLATING DEHYDROGENASES-ISOCITRATE, ISOPROPYLMALATE, TARTRATE"/>
    <property type="match status" value="1"/>
</dbReference>
<organism evidence="10 11">
    <name type="scientific">Planoprotostelium fungivorum</name>
    <dbReference type="NCBI Taxonomy" id="1890364"/>
    <lineage>
        <taxon>Eukaryota</taxon>
        <taxon>Amoebozoa</taxon>
        <taxon>Evosea</taxon>
        <taxon>Variosea</taxon>
        <taxon>Cavosteliida</taxon>
        <taxon>Cavosteliaceae</taxon>
        <taxon>Planoprotostelium</taxon>
    </lineage>
</organism>
<dbReference type="AlphaFoldDB" id="A0A2P6NRY1"/>
<dbReference type="GO" id="GO:0005739">
    <property type="term" value="C:mitochondrion"/>
    <property type="evidence" value="ECO:0007669"/>
    <property type="project" value="TreeGrafter"/>
</dbReference>
<dbReference type="GO" id="GO:0000287">
    <property type="term" value="F:magnesium ion binding"/>
    <property type="evidence" value="ECO:0007669"/>
    <property type="project" value="InterPro"/>
</dbReference>
<evidence type="ECO:0000259" key="9">
    <source>
        <dbReference type="SMART" id="SM01329"/>
    </source>
</evidence>
<name>A0A2P6NRY1_9EUKA</name>
<dbReference type="InterPro" id="IPR024084">
    <property type="entry name" value="IsoPropMal-DH-like_dom"/>
</dbReference>
<evidence type="ECO:0000313" key="11">
    <source>
        <dbReference type="Proteomes" id="UP000241769"/>
    </source>
</evidence>
<dbReference type="SUPFAM" id="SSF53659">
    <property type="entry name" value="Isocitrate/Isopropylmalate dehydrogenase-like"/>
    <property type="match status" value="1"/>
</dbReference>
<keyword evidence="11" id="KW-1185">Reference proteome</keyword>
<dbReference type="SMART" id="SM01329">
    <property type="entry name" value="Iso_dh"/>
    <property type="match status" value="1"/>
</dbReference>
<dbReference type="GO" id="GO:0004449">
    <property type="term" value="F:isocitrate dehydrogenase (NAD+) activity"/>
    <property type="evidence" value="ECO:0007669"/>
    <property type="project" value="TreeGrafter"/>
</dbReference>
<dbReference type="InterPro" id="IPR019818">
    <property type="entry name" value="IsoCit/isopropylmalate_DH_CS"/>
</dbReference>
<keyword evidence="8" id="KW-0520">NAD</keyword>
<evidence type="ECO:0000256" key="8">
    <source>
        <dbReference type="ARBA" id="ARBA00023027"/>
    </source>
</evidence>
<dbReference type="Proteomes" id="UP000241769">
    <property type="component" value="Unassembled WGS sequence"/>
</dbReference>
<dbReference type="STRING" id="1890364.A0A2P6NRY1"/>
<sequence length="368" mass="39527">MQSLRGFNAARVSFARKTVQQRRATFATLPDRTEPFTATLIAGDGIGPEISEAVQKIFNAAGIPVSWEPVQVSALTGGVNTEVINSVEKNKIALKGPLATPIGTGHTSLNLALRKAFKLYANVRPSVSIPGYKTLYDNVDLTVIRENTEGEYSGIEHTVNPGLAESIKVITADASTRVAQYAFQYAHQHKRSTVSAIHKASIMKMTDGLFIDSCRKVAARWPHINYVEKSLDAAMLQLVQNPAQLDVMVLPNLYGDIVSDLCAGLIGGLGLTPSANIGRDAAIFEAVHGTAPDIAGQNKANPTALLLSGVMMLRHLGFYTKADLIHEATMATIREGKSITGDLGGKAGTSEYTDAIISRLQQEMAKRQ</sequence>
<evidence type="ECO:0000256" key="4">
    <source>
        <dbReference type="ARBA" id="ARBA00022723"/>
    </source>
</evidence>
<evidence type="ECO:0000256" key="2">
    <source>
        <dbReference type="ARBA" id="ARBA00001946"/>
    </source>
</evidence>
<evidence type="ECO:0000256" key="7">
    <source>
        <dbReference type="ARBA" id="ARBA00023002"/>
    </source>
</evidence>
<keyword evidence="4" id="KW-0479">Metal-binding</keyword>
<dbReference type="GO" id="GO:0051287">
    <property type="term" value="F:NAD binding"/>
    <property type="evidence" value="ECO:0007669"/>
    <property type="project" value="InterPro"/>
</dbReference>
<reference evidence="10 11" key="1">
    <citation type="journal article" date="2018" name="Genome Biol. Evol.">
        <title>Multiple Roots of Fruiting Body Formation in Amoebozoa.</title>
        <authorList>
            <person name="Hillmann F."/>
            <person name="Forbes G."/>
            <person name="Novohradska S."/>
            <person name="Ferling I."/>
            <person name="Riege K."/>
            <person name="Groth M."/>
            <person name="Westermann M."/>
            <person name="Marz M."/>
            <person name="Spaller T."/>
            <person name="Winckler T."/>
            <person name="Schaap P."/>
            <person name="Glockner G."/>
        </authorList>
    </citation>
    <scope>NUCLEOTIDE SEQUENCE [LARGE SCALE GENOMIC DNA]</scope>
    <source>
        <strain evidence="10 11">Jena</strain>
    </source>
</reference>
<dbReference type="NCBIfam" id="TIGR00175">
    <property type="entry name" value="mito_nad_idh"/>
    <property type="match status" value="1"/>
</dbReference>
<feature type="domain" description="Isopropylmalate dehydrogenase-like" evidence="9">
    <location>
        <begin position="37"/>
        <end position="356"/>
    </location>
</feature>
<dbReference type="EMBL" id="MDYQ01000027">
    <property type="protein sequence ID" value="PRP86732.1"/>
    <property type="molecule type" value="Genomic_DNA"/>
</dbReference>
<dbReference type="FunCoup" id="A0A2P6NRY1">
    <property type="interactions" value="586"/>
</dbReference>